<dbReference type="Proteomes" id="UP000712007">
    <property type="component" value="Unassembled WGS sequence"/>
</dbReference>
<dbReference type="AlphaFoldDB" id="A0A940IEZ9"/>
<sequence>NVECYKMAIRPCPGTADDCEETDEVNANVIFSNEKDETMGYTVGAVYHEKFFMKWKMDFSDMGDECAKDEPIKKISDLDKLLTETLKCDENGVFVIAKGKGLVEYTVKGVKWKVTE</sequence>
<accession>A0A940IEZ9</accession>
<gene>
    <name evidence="1" type="ORF">IAC51_05340</name>
</gene>
<evidence type="ECO:0000313" key="2">
    <source>
        <dbReference type="Proteomes" id="UP000712007"/>
    </source>
</evidence>
<feature type="non-terminal residue" evidence="1">
    <location>
        <position position="1"/>
    </location>
</feature>
<name>A0A940IEZ9_9BACT</name>
<proteinExistence type="predicted"/>
<reference evidence="1" key="2">
    <citation type="journal article" date="2021" name="PeerJ">
        <title>Extensive microbial diversity within the chicken gut microbiome revealed by metagenomics and culture.</title>
        <authorList>
            <person name="Gilroy R."/>
            <person name="Ravi A."/>
            <person name="Getino M."/>
            <person name="Pursley I."/>
            <person name="Horton D.L."/>
            <person name="Alikhan N.F."/>
            <person name="Baker D."/>
            <person name="Gharbi K."/>
            <person name="Hall N."/>
            <person name="Watson M."/>
            <person name="Adriaenssens E.M."/>
            <person name="Foster-Nyarko E."/>
            <person name="Jarju S."/>
            <person name="Secka A."/>
            <person name="Antonio M."/>
            <person name="Oren A."/>
            <person name="Chaudhuri R.R."/>
            <person name="La Ragione R."/>
            <person name="Hildebrand F."/>
            <person name="Pallen M.J."/>
        </authorList>
    </citation>
    <scope>NUCLEOTIDE SEQUENCE</scope>
    <source>
        <strain evidence="1">3924</strain>
    </source>
</reference>
<organism evidence="1 2">
    <name type="scientific">Candidatus Aphodosoma intestinipullorum</name>
    <dbReference type="NCBI Taxonomy" id="2840674"/>
    <lineage>
        <taxon>Bacteria</taxon>
        <taxon>Pseudomonadati</taxon>
        <taxon>Bacteroidota</taxon>
        <taxon>Bacteroidia</taxon>
        <taxon>Bacteroidales</taxon>
        <taxon>Candidatus Aphodosoma</taxon>
    </lineage>
</organism>
<comment type="caution">
    <text evidence="1">The sequence shown here is derived from an EMBL/GenBank/DDBJ whole genome shotgun (WGS) entry which is preliminary data.</text>
</comment>
<protein>
    <submittedName>
        <fullName evidence="1">Uncharacterized protein</fullName>
    </submittedName>
</protein>
<evidence type="ECO:0000313" key="1">
    <source>
        <dbReference type="EMBL" id="MBO8440057.1"/>
    </source>
</evidence>
<reference evidence="1" key="1">
    <citation type="submission" date="2020-10" db="EMBL/GenBank/DDBJ databases">
        <authorList>
            <person name="Gilroy R."/>
        </authorList>
    </citation>
    <scope>NUCLEOTIDE SEQUENCE</scope>
    <source>
        <strain evidence="1">3924</strain>
    </source>
</reference>
<dbReference type="EMBL" id="JADIMV010000091">
    <property type="protein sequence ID" value="MBO8440057.1"/>
    <property type="molecule type" value="Genomic_DNA"/>
</dbReference>